<reference evidence="2 3" key="1">
    <citation type="submission" date="2024-05" db="EMBL/GenBank/DDBJ databases">
        <title>Long read based assembly of the Candida bracarensis genome reveals expanded adhesin content.</title>
        <authorList>
            <person name="Marcet-Houben M."/>
            <person name="Ksiezopolska E."/>
            <person name="Gabaldon T."/>
        </authorList>
    </citation>
    <scope>NUCLEOTIDE SEQUENCE [LARGE SCALE GENOMIC DNA]</scope>
    <source>
        <strain evidence="2 3">CBM6</strain>
    </source>
</reference>
<organism evidence="2 3">
    <name type="scientific">Nakaseomyces bracarensis</name>
    <dbReference type="NCBI Taxonomy" id="273131"/>
    <lineage>
        <taxon>Eukaryota</taxon>
        <taxon>Fungi</taxon>
        <taxon>Dikarya</taxon>
        <taxon>Ascomycota</taxon>
        <taxon>Saccharomycotina</taxon>
        <taxon>Saccharomycetes</taxon>
        <taxon>Saccharomycetales</taxon>
        <taxon>Saccharomycetaceae</taxon>
        <taxon>Nakaseomyces</taxon>
    </lineage>
</organism>
<name>A0ABR4NSE5_9SACH</name>
<gene>
    <name evidence="2" type="ORF">RNJ44_00823</name>
</gene>
<evidence type="ECO:0000313" key="2">
    <source>
        <dbReference type="EMBL" id="KAL3231184.1"/>
    </source>
</evidence>
<keyword evidence="3" id="KW-1185">Reference proteome</keyword>
<dbReference type="Gene3D" id="1.10.287.1490">
    <property type="match status" value="1"/>
</dbReference>
<evidence type="ECO:0000256" key="1">
    <source>
        <dbReference type="SAM" id="Coils"/>
    </source>
</evidence>
<proteinExistence type="predicted"/>
<evidence type="ECO:0000313" key="3">
    <source>
        <dbReference type="Proteomes" id="UP001623330"/>
    </source>
</evidence>
<comment type="caution">
    <text evidence="2">The sequence shown here is derived from an EMBL/GenBank/DDBJ whole genome shotgun (WGS) entry which is preliminary data.</text>
</comment>
<protein>
    <submittedName>
        <fullName evidence="2">Uncharacterized protein</fullName>
    </submittedName>
</protein>
<feature type="coiled-coil region" evidence="1">
    <location>
        <begin position="156"/>
        <end position="225"/>
    </location>
</feature>
<keyword evidence="1" id="KW-0175">Coiled coil</keyword>
<dbReference type="Proteomes" id="UP001623330">
    <property type="component" value="Unassembled WGS sequence"/>
</dbReference>
<sequence length="419" mass="47817">MSVVGEKLNGIWKLSSDTKDHLESRLEEEGKCTTNMIKEVLSEIISCKNELQSSKITKEEINTLRNKITDLESQKVMNLSAIGQKDAQYEELLNQYNTIKSNFEDNNKIIESLTSTNTASKKEIEANIHKITGLEEKFKFQEASYKNKLQSQAELISTINTEKGELQTRIQKLEEERRAFEQNLYSKVDKIEELNNQVQNMNVEMVQLKAQKLELVEENNSIKLNVKSDQEHQLEAENELKLQKQKIILLTAKTQDLLTEKLELQDQIENLNSILKKAPVKKNNTPHINKHDETVKLKKDNVISSDKSKINGLSIGNANVKSTTSSRIKMETNKGNSLKTLIDQKINDIFDLSSSNSEPDLDNTSSSFLTNKLTTANVKGNNFKSKEHPNMKKKLIEDDDYPATKMVKKKKKINRVSYG</sequence>
<dbReference type="EMBL" id="JBEVYD010000008">
    <property type="protein sequence ID" value="KAL3231184.1"/>
    <property type="molecule type" value="Genomic_DNA"/>
</dbReference>
<accession>A0ABR4NSE5</accession>